<dbReference type="AntiFam" id="ANF00178">
    <property type="entry name" value="Shadow ORF (opposite dhbF)"/>
</dbReference>
<name>A0A5M9ILT6_9PSED</name>
<dbReference type="Proteomes" id="UP000323425">
    <property type="component" value="Unassembled WGS sequence"/>
</dbReference>
<reference evidence="1 2" key="1">
    <citation type="journal article" date="2018" name="Plant Biotechnol. Rep.">
        <title>Diversity and antifungal activity of endophytic bacteria associated with Panax ginseng seedlings.</title>
        <authorList>
            <person name="Park J.M."/>
            <person name="Hong C.E."/>
            <person name="Jo S.H."/>
        </authorList>
    </citation>
    <scope>NUCLEOTIDE SEQUENCE [LARGE SCALE GENOMIC DNA]</scope>
    <source>
        <strain evidence="1 2">PgKB38</strain>
    </source>
</reference>
<evidence type="ECO:0000313" key="1">
    <source>
        <dbReference type="EMBL" id="KAA8557242.1"/>
    </source>
</evidence>
<dbReference type="AlphaFoldDB" id="A0A5M9ILT6"/>
<comment type="caution">
    <text evidence="1">The sequence shown here is derived from an EMBL/GenBank/DDBJ whole genome shotgun (WGS) entry which is preliminary data.</text>
</comment>
<proteinExistence type="predicted"/>
<sequence length="761" mass="82521">MGQAIGAAVQLGIAQRHIAETQRWRLRYTRDLRFNQLMHATLHWIVPCSGIPVLQHLPTLGDIQHRQIAQALLAVIDHGLQQVDQVPAITVHGRRVEIPMGKTEVQRQGLAEVHQHGQRVTRLFMGLGHAEANTAAAALFQGFGHRVVFEHQDVVEQCRPALPGPPLNVIQAGVFMLAQRQVLRLDRLQPVGHRVLPVHGADHRQGVDEQAELLLYTAKLRRTPGHGGAERHHRLAAMALQQNQPGRLHQRIEGDLIATCKGFQPRGQRLPQAVPVVAIAVDSVGLAAAQAGRRLQRAQLRAPEGFSGAGITLLQPANVVAIASASLGDGHAGIALQHFAKQTRVAPAIHQDVVIGVDQLIALLIGAHQQQTQQWRLGQVEALAALGTLQVVQFQFTFGHGAPVQHFDPHWRIAVHHLARPLQLAFPEEPRAQHLMGLHRGLPGLLEACHVQALGRDADLVDVVARGLFIQGVEQHALLHRRQGVDILHALGGQRQRLQLCLVQARQWEVAGREAAVARGAAVLYQGRQFAGKRLAQRFDLTGLEHQWAEGPADLQLTAIHLAIEGQPVAQRGIGALLGAGRFRRGGKQAVRLIKTAVELAQVVEGDTRLRQLAEGLACRRIAQVAQRAKAQALVGDSMQLRLDLLDRVGQGRGRGQADREQAGEPTQGAGQVDVVKQVFATMAFKLDQAGSVPAPLADHPCQGGQQQIVDLRAIGRGCLLQQLPGVFGIQLADHGLRQPAGARAVRIAARQVGGHALQLL</sequence>
<organism evidence="1 2">
    <name type="scientific">Pseudomonas extremaustralis</name>
    <dbReference type="NCBI Taxonomy" id="359110"/>
    <lineage>
        <taxon>Bacteria</taxon>
        <taxon>Pseudomonadati</taxon>
        <taxon>Pseudomonadota</taxon>
        <taxon>Gammaproteobacteria</taxon>
        <taxon>Pseudomonadales</taxon>
        <taxon>Pseudomonadaceae</taxon>
        <taxon>Pseudomonas</taxon>
    </lineage>
</organism>
<protein>
    <submittedName>
        <fullName evidence="1">Uncharacterized protein</fullName>
    </submittedName>
</protein>
<gene>
    <name evidence="1" type="ORF">FX985_06444</name>
</gene>
<accession>A0A5M9ILT6</accession>
<dbReference type="EMBL" id="VTFH01000007">
    <property type="protein sequence ID" value="KAA8557242.1"/>
    <property type="molecule type" value="Genomic_DNA"/>
</dbReference>
<evidence type="ECO:0000313" key="2">
    <source>
        <dbReference type="Proteomes" id="UP000323425"/>
    </source>
</evidence>